<sequence>MLSNRDLFQQMRNIAEQSHNARCYVCEGTVTSRSISPPSVKVMLQPYNIETGWIRIGTMYAGPGYGFLAVPPEGMTVKVIFDLGDINNGVVACCVYNDEDAPPTISDVDDVVLQHKSGAQIYITSDGEVKVSSASGKDVVFNDGTAKIARVGDNVQVDIGGTTYTGTITSGAPNVKA</sequence>
<gene>
    <name evidence="1" type="ORF">K1I37_15380</name>
</gene>
<dbReference type="SUPFAM" id="SSF69255">
    <property type="entry name" value="gp5 N-terminal domain-like"/>
    <property type="match status" value="1"/>
</dbReference>
<dbReference type="OrthoDB" id="9762420at2"/>
<organism evidence="1 2">
    <name type="scientific">Alicyclobacillus acidoterrestris (strain ATCC 49025 / DSM 3922 / CIP 106132 / NCIMB 13137 / GD3B)</name>
    <dbReference type="NCBI Taxonomy" id="1356854"/>
    <lineage>
        <taxon>Bacteria</taxon>
        <taxon>Bacillati</taxon>
        <taxon>Bacillota</taxon>
        <taxon>Bacilli</taxon>
        <taxon>Bacillales</taxon>
        <taxon>Alicyclobacillaceae</taxon>
        <taxon>Alicyclobacillus</taxon>
    </lineage>
</organism>
<dbReference type="Pfam" id="PF04717">
    <property type="entry name" value="Phage_base_V"/>
    <property type="match status" value="1"/>
</dbReference>
<dbReference type="Gene3D" id="2.40.50.230">
    <property type="entry name" value="Gp5 N-terminal domain"/>
    <property type="match status" value="1"/>
</dbReference>
<dbReference type="STRING" id="1356854.N007_05050"/>
<dbReference type="eggNOG" id="COG3501">
    <property type="taxonomic scope" value="Bacteria"/>
</dbReference>
<dbReference type="Proteomes" id="UP000829401">
    <property type="component" value="Chromosome"/>
</dbReference>
<protein>
    <submittedName>
        <fullName evidence="1">Phage baseplate assembly protein V</fullName>
    </submittedName>
</protein>
<reference evidence="2" key="1">
    <citation type="journal article" date="2022" name="G3 (Bethesda)">
        <title>Unveiling the complete genome sequence of Alicyclobacillus acidoterrestris DSM 3922T, a taint-producing strain.</title>
        <authorList>
            <person name="Leonardo I.C."/>
            <person name="Barreto Crespo M.T."/>
            <person name="Gaspar F.B."/>
        </authorList>
    </citation>
    <scope>NUCLEOTIDE SEQUENCE [LARGE SCALE GENOMIC DNA]</scope>
    <source>
        <strain evidence="2">DSM 3922</strain>
    </source>
</reference>
<dbReference type="EMBL" id="CP080467">
    <property type="protein sequence ID" value="UNO48054.1"/>
    <property type="molecule type" value="Genomic_DNA"/>
</dbReference>
<dbReference type="AlphaFoldDB" id="T0DDA9"/>
<accession>T0DDA9</accession>
<accession>A0A9E7CQL3</accession>
<dbReference type="RefSeq" id="WP_021296055.1">
    <property type="nucleotide sequence ID" value="NZ_AURB01000124.1"/>
</dbReference>
<dbReference type="InterPro" id="IPR037026">
    <property type="entry name" value="Vgr_OB-fold_dom_sf"/>
</dbReference>
<keyword evidence="2" id="KW-1185">Reference proteome</keyword>
<evidence type="ECO:0000313" key="1">
    <source>
        <dbReference type="EMBL" id="UNO48054.1"/>
    </source>
</evidence>
<proteinExistence type="predicted"/>
<evidence type="ECO:0000313" key="2">
    <source>
        <dbReference type="Proteomes" id="UP000829401"/>
    </source>
</evidence>
<dbReference type="InterPro" id="IPR006531">
    <property type="entry name" value="Gp5/Vgr_OB"/>
</dbReference>
<dbReference type="KEGG" id="aaco:K1I37_15380"/>
<name>T0DDA9_ALIAG</name>